<evidence type="ECO:0000313" key="4">
    <source>
        <dbReference type="Proteomes" id="UP000195521"/>
    </source>
</evidence>
<accession>A0A1Y1JQD3</accession>
<keyword evidence="2" id="KW-0472">Membrane</keyword>
<proteinExistence type="predicted"/>
<dbReference type="Proteomes" id="UP000195521">
    <property type="component" value="Unassembled WGS sequence"/>
</dbReference>
<dbReference type="Pfam" id="PF05795">
    <property type="entry name" value="Plasmodium_Vir"/>
    <property type="match status" value="1"/>
</dbReference>
<keyword evidence="2" id="KW-0812">Transmembrane</keyword>
<comment type="caution">
    <text evidence="3">The sequence shown here is derived from an EMBL/GenBank/DDBJ whole genome shotgun (WGS) entry which is preliminary data.</text>
</comment>
<dbReference type="AlphaFoldDB" id="A0A1Y1JQD3"/>
<reference evidence="4" key="1">
    <citation type="submission" date="2017-04" db="EMBL/GenBank/DDBJ databases">
        <title>Plasmodium gonderi genome.</title>
        <authorList>
            <person name="Arisue N."/>
            <person name="Honma H."/>
            <person name="Kawai S."/>
            <person name="Tougan T."/>
            <person name="Tanabe K."/>
            <person name="Horii T."/>
        </authorList>
    </citation>
    <scope>NUCLEOTIDE SEQUENCE [LARGE SCALE GENOMIC DNA]</scope>
    <source>
        <strain evidence="4">ATCC 30045</strain>
    </source>
</reference>
<gene>
    <name evidence="3" type="ORF">PGO_004195</name>
</gene>
<evidence type="ECO:0000256" key="1">
    <source>
        <dbReference type="SAM" id="MobiDB-lite"/>
    </source>
</evidence>
<evidence type="ECO:0000313" key="3">
    <source>
        <dbReference type="EMBL" id="GAW84649.1"/>
    </source>
</evidence>
<keyword evidence="4" id="KW-1185">Reference proteome</keyword>
<dbReference type="GeneID" id="39745457"/>
<evidence type="ECO:0000256" key="2">
    <source>
        <dbReference type="SAM" id="Phobius"/>
    </source>
</evidence>
<dbReference type="OMA" id="CINNDHE"/>
<dbReference type="EMBL" id="BDQF01000559">
    <property type="protein sequence ID" value="GAW84649.1"/>
    <property type="molecule type" value="Genomic_DNA"/>
</dbReference>
<dbReference type="RefSeq" id="XP_028547238.1">
    <property type="nucleotide sequence ID" value="XM_028691437.1"/>
</dbReference>
<keyword evidence="2" id="KW-1133">Transmembrane helix</keyword>
<organism evidence="3 4">
    <name type="scientific">Plasmodium gonderi</name>
    <dbReference type="NCBI Taxonomy" id="77519"/>
    <lineage>
        <taxon>Eukaryota</taxon>
        <taxon>Sar</taxon>
        <taxon>Alveolata</taxon>
        <taxon>Apicomplexa</taxon>
        <taxon>Aconoidasida</taxon>
        <taxon>Haemosporida</taxon>
        <taxon>Plasmodiidae</taxon>
        <taxon>Plasmodium</taxon>
        <taxon>Plasmodium (Plasmodium)</taxon>
    </lineage>
</organism>
<dbReference type="InterPro" id="IPR008780">
    <property type="entry name" value="Plasmodium_Vir"/>
</dbReference>
<sequence length="373" mass="43708">MCYKICFLQGKLGNNSQLAVSFGLDLTSEKFYDKLNDMRDFKEYYGHCESLESLKNGTDVKINCAKVLKYIKTYSDYINKNDAYDICLLLNYWLASRLGALVFYSNPSYVMDAFLRITSIWNEFIVDEIKKTHDKTCNPDASIIALRDWRLRKEVYDYYVDYDYLLRMSDISKKSRDYCAYIRTKVALYEHYNTVCISDETPFCDKFKIKYKYCDPKELLLKFECEEEMKQMRLLEEQDGKESSQDAPSEGTESELETSSFGLSSEGAQTVNDLQKIYNRFSPLKKTVGAILGILAILMSYAFLHNVKKLINLHKIYIFFTCLGSFIRNRFSNKNGTRSSINFDFNAAFDCAQELYKPRYNIRDEHYIGYHSY</sequence>
<dbReference type="OrthoDB" id="387362at2759"/>
<name>A0A1Y1JQD3_PLAGO</name>
<feature type="region of interest" description="Disordered" evidence="1">
    <location>
        <begin position="236"/>
        <end position="262"/>
    </location>
</feature>
<protein>
    <submittedName>
        <fullName evidence="3">Variable surface protein</fullName>
    </submittedName>
</protein>
<feature type="transmembrane region" description="Helical" evidence="2">
    <location>
        <begin position="287"/>
        <end position="304"/>
    </location>
</feature>